<dbReference type="EMBL" id="FRCF01000011">
    <property type="protein sequence ID" value="SHM43263.1"/>
    <property type="molecule type" value="Genomic_DNA"/>
</dbReference>
<sequence length="64" mass="7696">MKSAKLADIRKRNSQRRAQAMRTARRVNPDFIPGMRTSDRLRKNPYKQQILDEMKEIEDELQHK</sequence>
<name>A0A1M7IRL9_9BACL</name>
<keyword evidence="3" id="KW-1185">Reference proteome</keyword>
<dbReference type="STRING" id="1123231.SAMN02745189_02136"/>
<evidence type="ECO:0000313" key="3">
    <source>
        <dbReference type="Proteomes" id="UP000184206"/>
    </source>
</evidence>
<accession>A0A1M7IRL9</accession>
<dbReference type="AlphaFoldDB" id="A0A1M7IRL9"/>
<dbReference type="RefSeq" id="WP_072710562.1">
    <property type="nucleotide sequence ID" value="NZ_FRCF01000011.1"/>
</dbReference>
<protein>
    <submittedName>
        <fullName evidence="2">Uncharacterized protein</fullName>
    </submittedName>
</protein>
<dbReference type="Proteomes" id="UP000184206">
    <property type="component" value="Unassembled WGS sequence"/>
</dbReference>
<organism evidence="2 3">
    <name type="scientific">Lacicoccus alkaliphilus DSM 16010</name>
    <dbReference type="NCBI Taxonomy" id="1123231"/>
    <lineage>
        <taxon>Bacteria</taxon>
        <taxon>Bacillati</taxon>
        <taxon>Bacillota</taxon>
        <taxon>Bacilli</taxon>
        <taxon>Bacillales</taxon>
        <taxon>Salinicoccaceae</taxon>
        <taxon>Lacicoccus</taxon>
    </lineage>
</organism>
<gene>
    <name evidence="2" type="ORF">SAMN02745189_02136</name>
</gene>
<reference evidence="2 3" key="1">
    <citation type="submission" date="2016-11" db="EMBL/GenBank/DDBJ databases">
        <authorList>
            <person name="Jaros S."/>
            <person name="Januszkiewicz K."/>
            <person name="Wedrychowicz H."/>
        </authorList>
    </citation>
    <scope>NUCLEOTIDE SEQUENCE [LARGE SCALE GENOMIC DNA]</scope>
    <source>
        <strain evidence="2 3">DSM 16010</strain>
    </source>
</reference>
<evidence type="ECO:0000313" key="2">
    <source>
        <dbReference type="EMBL" id="SHM43263.1"/>
    </source>
</evidence>
<feature type="region of interest" description="Disordered" evidence="1">
    <location>
        <begin position="1"/>
        <end position="23"/>
    </location>
</feature>
<feature type="compositionally biased region" description="Basic and acidic residues" evidence="1">
    <location>
        <begin position="1"/>
        <end position="11"/>
    </location>
</feature>
<proteinExistence type="predicted"/>
<dbReference type="OrthoDB" id="2390372at2"/>
<evidence type="ECO:0000256" key="1">
    <source>
        <dbReference type="SAM" id="MobiDB-lite"/>
    </source>
</evidence>